<evidence type="ECO:0000256" key="1">
    <source>
        <dbReference type="SAM" id="Phobius"/>
    </source>
</evidence>
<reference evidence="2" key="1">
    <citation type="submission" date="2020-10" db="EMBL/GenBank/DDBJ databases">
        <authorList>
            <person name="Gilroy R."/>
        </authorList>
    </citation>
    <scope>NUCLEOTIDE SEQUENCE</scope>
    <source>
        <strain evidence="2">ChiBcec7-5410</strain>
    </source>
</reference>
<keyword evidence="1" id="KW-0812">Transmembrane</keyword>
<accession>A0A9D1H607</accession>
<feature type="non-terminal residue" evidence="2">
    <location>
        <position position="134"/>
    </location>
</feature>
<dbReference type="Proteomes" id="UP000824160">
    <property type="component" value="Unassembled WGS sequence"/>
</dbReference>
<gene>
    <name evidence="2" type="ORF">IAC43_03840</name>
</gene>
<sequence length="134" mass="15018">MKKKVIIILTAVLCIAAVFLYFFNSNPKGDTITSRERILNNAISKGNEWTISKELQLDGYIISGAYSTDNKSTLAVFEQVGNGNYKFKSSTNRNVEEIIISGAAINQEWYDLIWFSGAKTEYAEITYTVNGQVK</sequence>
<keyword evidence="1" id="KW-1133">Transmembrane helix</keyword>
<dbReference type="AlphaFoldDB" id="A0A9D1H607"/>
<proteinExistence type="predicted"/>
<evidence type="ECO:0000313" key="2">
    <source>
        <dbReference type="EMBL" id="HIT94293.1"/>
    </source>
</evidence>
<evidence type="ECO:0000313" key="3">
    <source>
        <dbReference type="Proteomes" id="UP000824160"/>
    </source>
</evidence>
<protein>
    <submittedName>
        <fullName evidence="2">Uncharacterized protein</fullName>
    </submittedName>
</protein>
<dbReference type="EMBL" id="DVLW01000105">
    <property type="protein sequence ID" value="HIT94293.1"/>
    <property type="molecule type" value="Genomic_DNA"/>
</dbReference>
<keyword evidence="1" id="KW-0472">Membrane</keyword>
<feature type="transmembrane region" description="Helical" evidence="1">
    <location>
        <begin position="5"/>
        <end position="23"/>
    </location>
</feature>
<comment type="caution">
    <text evidence="2">The sequence shown here is derived from an EMBL/GenBank/DDBJ whole genome shotgun (WGS) entry which is preliminary data.</text>
</comment>
<reference evidence="2" key="2">
    <citation type="journal article" date="2021" name="PeerJ">
        <title>Extensive microbial diversity within the chicken gut microbiome revealed by metagenomics and culture.</title>
        <authorList>
            <person name="Gilroy R."/>
            <person name="Ravi A."/>
            <person name="Getino M."/>
            <person name="Pursley I."/>
            <person name="Horton D.L."/>
            <person name="Alikhan N.F."/>
            <person name="Baker D."/>
            <person name="Gharbi K."/>
            <person name="Hall N."/>
            <person name="Watson M."/>
            <person name="Adriaenssens E.M."/>
            <person name="Foster-Nyarko E."/>
            <person name="Jarju S."/>
            <person name="Secka A."/>
            <person name="Antonio M."/>
            <person name="Oren A."/>
            <person name="Chaudhuri R.R."/>
            <person name="La Ragione R."/>
            <person name="Hildebrand F."/>
            <person name="Pallen M.J."/>
        </authorList>
    </citation>
    <scope>NUCLEOTIDE SEQUENCE</scope>
    <source>
        <strain evidence="2">ChiBcec7-5410</strain>
    </source>
</reference>
<name>A0A9D1H607_9FIRM</name>
<organism evidence="2 3">
    <name type="scientific">Candidatus Faecivivens stercoripullorum</name>
    <dbReference type="NCBI Taxonomy" id="2840805"/>
    <lineage>
        <taxon>Bacteria</taxon>
        <taxon>Bacillati</taxon>
        <taxon>Bacillota</taxon>
        <taxon>Clostridia</taxon>
        <taxon>Eubacteriales</taxon>
        <taxon>Oscillospiraceae</taxon>
        <taxon>Oscillospiraceae incertae sedis</taxon>
        <taxon>Candidatus Faecivivens</taxon>
    </lineage>
</organism>